<protein>
    <submittedName>
        <fullName evidence="1">Uncharacterized protein</fullName>
    </submittedName>
</protein>
<comment type="caution">
    <text evidence="1">The sequence shown here is derived from an EMBL/GenBank/DDBJ whole genome shotgun (WGS) entry which is preliminary data.</text>
</comment>
<evidence type="ECO:0000313" key="2">
    <source>
        <dbReference type="Proteomes" id="UP000824782"/>
    </source>
</evidence>
<name>A0AAV7AXV0_ENGPU</name>
<evidence type="ECO:0000313" key="1">
    <source>
        <dbReference type="EMBL" id="KAG8565987.1"/>
    </source>
</evidence>
<gene>
    <name evidence="1" type="ORF">GDO81_013052</name>
</gene>
<keyword evidence="2" id="KW-1185">Reference proteome</keyword>
<proteinExistence type="predicted"/>
<dbReference type="Proteomes" id="UP000824782">
    <property type="component" value="Unassembled WGS sequence"/>
</dbReference>
<dbReference type="AlphaFoldDB" id="A0AAV7AXV0"/>
<dbReference type="PANTHER" id="PTHR45913">
    <property type="entry name" value="EPM2A-INTERACTING PROTEIN 1"/>
    <property type="match status" value="1"/>
</dbReference>
<sequence length="116" mass="13384">MEEIVVYKITTFLLSTNKEAPELNDEEWRWHLAFLTDVTELLNSFNLQLQGKGKLICDMASHVKAFRIKLGLLIKRVKEENFCHLPTTHKLLEEKPLMCGCVDSLTHFLWIPNGTG</sequence>
<dbReference type="PANTHER" id="PTHR45913:SF21">
    <property type="entry name" value="DUF4371 DOMAIN-CONTAINING PROTEIN"/>
    <property type="match status" value="1"/>
</dbReference>
<accession>A0AAV7AXV0</accession>
<organism evidence="1 2">
    <name type="scientific">Engystomops pustulosus</name>
    <name type="common">Tungara frog</name>
    <name type="synonym">Physalaemus pustulosus</name>
    <dbReference type="NCBI Taxonomy" id="76066"/>
    <lineage>
        <taxon>Eukaryota</taxon>
        <taxon>Metazoa</taxon>
        <taxon>Chordata</taxon>
        <taxon>Craniata</taxon>
        <taxon>Vertebrata</taxon>
        <taxon>Euteleostomi</taxon>
        <taxon>Amphibia</taxon>
        <taxon>Batrachia</taxon>
        <taxon>Anura</taxon>
        <taxon>Neobatrachia</taxon>
        <taxon>Hyloidea</taxon>
        <taxon>Leptodactylidae</taxon>
        <taxon>Leiuperinae</taxon>
        <taxon>Engystomops</taxon>
    </lineage>
</organism>
<dbReference type="EMBL" id="WNYA01000006">
    <property type="protein sequence ID" value="KAG8565987.1"/>
    <property type="molecule type" value="Genomic_DNA"/>
</dbReference>
<reference evidence="1" key="1">
    <citation type="thesis" date="2020" institute="ProQuest LLC" country="789 East Eisenhower Parkway, Ann Arbor, MI, USA">
        <title>Comparative Genomics and Chromosome Evolution.</title>
        <authorList>
            <person name="Mudd A.B."/>
        </authorList>
    </citation>
    <scope>NUCLEOTIDE SEQUENCE</scope>
    <source>
        <strain evidence="1">237g6f4</strain>
        <tissue evidence="1">Blood</tissue>
    </source>
</reference>